<feature type="coiled-coil region" evidence="1">
    <location>
        <begin position="85"/>
        <end position="112"/>
    </location>
</feature>
<protein>
    <submittedName>
        <fullName evidence="2">Uncharacterized protein</fullName>
    </submittedName>
</protein>
<accession>A0A3G4ZYU3</accession>
<reference evidence="2" key="1">
    <citation type="submission" date="2018-10" db="EMBL/GenBank/DDBJ databases">
        <title>Hidden diversity of soil giant viruses.</title>
        <authorList>
            <person name="Schulz F."/>
            <person name="Alteio L."/>
            <person name="Goudeau D."/>
            <person name="Ryan E.M."/>
            <person name="Malmstrom R.R."/>
            <person name="Blanchard J."/>
            <person name="Woyke T."/>
        </authorList>
    </citation>
    <scope>NUCLEOTIDE SEQUENCE</scope>
    <source>
        <strain evidence="2">EDV1</strain>
    </source>
</reference>
<name>A0A3G4ZYU3_9VIRU</name>
<evidence type="ECO:0000256" key="1">
    <source>
        <dbReference type="SAM" id="Coils"/>
    </source>
</evidence>
<sequence length="311" mass="36609">MNFESKAISLDIKENYRYKITVNLFANEKLIDSYTDKITIHELLSTINQFIKLCHKYEIMDIIYAQFQKSFDNSDVGIIATCNQIDNLQKIKLLYEEMNKEMNKEINKEMNNKIFGVKTRTSKILYLSDCHMFVDSILWCYNMESFVQIHKEANDYIKRNVSEWIKKTNCVKYFGLGGEALYFSQENEFKNVTVVTNCKGIYELNLYNTTRLNKLVDNKLVDYQKLTNLNGDRETMLLINISRNGLGHLANIINNFSEIIYIGCCTDIIKKDMEILSKKYKVINYQIIQTYPPPTKYMSYIIQMKLKVEII</sequence>
<keyword evidence="1" id="KW-0175">Coiled coil</keyword>
<proteinExistence type="predicted"/>
<organism evidence="2">
    <name type="scientific">Edafosvirus sp</name>
    <dbReference type="NCBI Taxonomy" id="2487765"/>
    <lineage>
        <taxon>Viruses</taxon>
        <taxon>Varidnaviria</taxon>
        <taxon>Bamfordvirae</taxon>
        <taxon>Nucleocytoviricota</taxon>
        <taxon>Megaviricetes</taxon>
        <taxon>Imitervirales</taxon>
        <taxon>Mimiviridae</taxon>
        <taxon>Klosneuvirinae</taxon>
    </lineage>
</organism>
<evidence type="ECO:0000313" key="2">
    <source>
        <dbReference type="EMBL" id="AYV78579.1"/>
    </source>
</evidence>
<dbReference type="EMBL" id="MK072084">
    <property type="protein sequence ID" value="AYV78579.1"/>
    <property type="molecule type" value="Genomic_DNA"/>
</dbReference>
<gene>
    <name evidence="2" type="ORF">Edafosvirus19_6</name>
</gene>